<reference evidence="2 3" key="1">
    <citation type="submission" date="2020-02" db="EMBL/GenBank/DDBJ databases">
        <title>Comparative genomics of sulfur disproportionating microorganisms.</title>
        <authorList>
            <person name="Ward L.M."/>
            <person name="Bertran E."/>
            <person name="Johnston D.T."/>
        </authorList>
    </citation>
    <scope>NUCLEOTIDE SEQUENCE [LARGE SCALE GENOMIC DNA]</scope>
    <source>
        <strain evidence="2 3">DSM 3696</strain>
    </source>
</reference>
<dbReference type="PANTHER" id="PTHR37946:SF1">
    <property type="entry name" value="SLL1969 PROTEIN"/>
    <property type="match status" value="1"/>
</dbReference>
<comment type="caution">
    <text evidence="2">The sequence shown here is derived from an EMBL/GenBank/DDBJ whole genome shotgun (WGS) entry which is preliminary data.</text>
</comment>
<dbReference type="InterPro" id="IPR029058">
    <property type="entry name" value="AB_hydrolase_fold"/>
</dbReference>
<name>A0A7K3NGZ6_9BACT</name>
<dbReference type="Pfam" id="PF12697">
    <property type="entry name" value="Abhydrolase_6"/>
    <property type="match status" value="1"/>
</dbReference>
<protein>
    <submittedName>
        <fullName evidence="2">Alpha/beta hydrolase</fullName>
    </submittedName>
</protein>
<dbReference type="Gene3D" id="3.40.50.1820">
    <property type="entry name" value="alpha/beta hydrolase"/>
    <property type="match status" value="1"/>
</dbReference>
<evidence type="ECO:0000259" key="1">
    <source>
        <dbReference type="Pfam" id="PF12697"/>
    </source>
</evidence>
<evidence type="ECO:0000313" key="2">
    <source>
        <dbReference type="EMBL" id="NDY55474.1"/>
    </source>
</evidence>
<dbReference type="GO" id="GO:0016787">
    <property type="term" value="F:hydrolase activity"/>
    <property type="evidence" value="ECO:0007669"/>
    <property type="project" value="UniProtKB-KW"/>
</dbReference>
<dbReference type="InterPro" id="IPR000073">
    <property type="entry name" value="AB_hydrolase_1"/>
</dbReference>
<keyword evidence="2" id="KW-0378">Hydrolase</keyword>
<evidence type="ECO:0000313" key="3">
    <source>
        <dbReference type="Proteomes" id="UP000469724"/>
    </source>
</evidence>
<dbReference type="EMBL" id="JAAGRQ010000005">
    <property type="protein sequence ID" value="NDY55474.1"/>
    <property type="molecule type" value="Genomic_DNA"/>
</dbReference>
<dbReference type="AlphaFoldDB" id="A0A7K3NGZ6"/>
<dbReference type="Proteomes" id="UP000469724">
    <property type="component" value="Unassembled WGS sequence"/>
</dbReference>
<proteinExistence type="predicted"/>
<sequence length="622" mass="68711">MVLVAALAAGCAGITVKRVDPGKRMESFDRSALSSSRPSERTIAFLKQRDLEDYWKSDPLGLITMLDAQYRDDPSGDTLFALMEICRLEAERNKAVPEDAAVRHLSCALYAYLYLLNLKDNPQGNLYHPYSRLAAQFYNTSLARYLLYARESGLRYEHGRKLRLLVGQIELDRRHSELSWNPEEFAGFKLAYEYEVGGLETYNVNPGLGVPMALIRKQQERDTARPEDKFLPTIEQTYAATAFLRIKPEPEGGNTFTADFELYDPMKTDSIRLGDVSVPLEIDLTTPLAYMIANAPSPQGITGLMDPEATAPQQGLYMLQPYQPDKIPVIFVHGLMSSPRTWLNMLNGLMGDPVLRRRYQFWFFKYPTGNPVLYSAATLRDSIAQVRTAFDPEGRDAQFNKMVIVSHSMGGLLTKTMVQSSGTHLWDMFSDVGITDMDITPDERAFLSRLFFFEPQPAVSRVVFIATPHRGAGMAVGTIGRIGRALVTLPATLVKSTAGVFAHLANKRSPHASQALHSLDSLPTGIDSLAPSNPVLKYLVETEIQVPYHSIIGNDRVAKPGGTDGVVPYTSSHLDGAASELVVHSGHNAQEHPLAIREVRRILLEHLGEASGSGGKTVAGGQ</sequence>
<dbReference type="SUPFAM" id="SSF53474">
    <property type="entry name" value="alpha/beta-Hydrolases"/>
    <property type="match status" value="1"/>
</dbReference>
<organism evidence="2 3">
    <name type="scientific">Desulfolutivibrio sulfodismutans</name>
    <dbReference type="NCBI Taxonomy" id="63561"/>
    <lineage>
        <taxon>Bacteria</taxon>
        <taxon>Pseudomonadati</taxon>
        <taxon>Thermodesulfobacteriota</taxon>
        <taxon>Desulfovibrionia</taxon>
        <taxon>Desulfovibrionales</taxon>
        <taxon>Desulfovibrionaceae</taxon>
        <taxon>Desulfolutivibrio</taxon>
    </lineage>
</organism>
<dbReference type="PANTHER" id="PTHR37946">
    <property type="entry name" value="SLL1969 PROTEIN"/>
    <property type="match status" value="1"/>
</dbReference>
<accession>A0A7K3NGZ6</accession>
<gene>
    <name evidence="2" type="ORF">G3N56_01780</name>
</gene>
<feature type="domain" description="AB hydrolase-1" evidence="1">
    <location>
        <begin position="329"/>
        <end position="596"/>
    </location>
</feature>
<keyword evidence="3" id="KW-1185">Reference proteome</keyword>
<dbReference type="RefSeq" id="WP_163300530.1">
    <property type="nucleotide sequence ID" value="NZ_JAAGRQ010000005.1"/>
</dbReference>